<dbReference type="EMBL" id="JACIES010000010">
    <property type="protein sequence ID" value="MBB4027555.1"/>
    <property type="molecule type" value="Genomic_DNA"/>
</dbReference>
<gene>
    <name evidence="6" type="ORF">GGR14_003367</name>
</gene>
<keyword evidence="2" id="KW-0134">Cell wall</keyword>
<dbReference type="Proteomes" id="UP000546007">
    <property type="component" value="Unassembled WGS sequence"/>
</dbReference>
<dbReference type="PANTHER" id="PTHR31018:SF3">
    <property type="entry name" value="RECEPTOR PROTEIN-TYROSINE KINASE"/>
    <property type="match status" value="1"/>
</dbReference>
<keyword evidence="3" id="KW-0964">Secreted</keyword>
<keyword evidence="4" id="KW-0732">Signal</keyword>
<dbReference type="Gene3D" id="3.80.10.10">
    <property type="entry name" value="Ribonuclease Inhibitor"/>
    <property type="match status" value="1"/>
</dbReference>
<keyword evidence="5" id="KW-0325">Glycoprotein</keyword>
<name>A0A7W6HZJ3_9BACT</name>
<dbReference type="PROSITE" id="PS51257">
    <property type="entry name" value="PROKAR_LIPOPROTEIN"/>
    <property type="match status" value="1"/>
</dbReference>
<dbReference type="OrthoDB" id="1099869at2"/>
<evidence type="ECO:0000256" key="3">
    <source>
        <dbReference type="ARBA" id="ARBA00022525"/>
    </source>
</evidence>
<reference evidence="6 7" key="1">
    <citation type="submission" date="2020-08" db="EMBL/GenBank/DDBJ databases">
        <title>Genomic Encyclopedia of Type Strains, Phase IV (KMG-IV): sequencing the most valuable type-strain genomes for metagenomic binning, comparative biology and taxonomic classification.</title>
        <authorList>
            <person name="Goeker M."/>
        </authorList>
    </citation>
    <scope>NUCLEOTIDE SEQUENCE [LARGE SCALE GENOMIC DNA]</scope>
    <source>
        <strain evidence="6 7">DSM 105721</strain>
    </source>
</reference>
<keyword evidence="7" id="KW-1185">Reference proteome</keyword>
<dbReference type="InterPro" id="IPR036941">
    <property type="entry name" value="Rcpt_L-dom_sf"/>
</dbReference>
<dbReference type="GO" id="GO:0030313">
    <property type="term" value="C:cell envelope"/>
    <property type="evidence" value="ECO:0007669"/>
    <property type="project" value="UniProtKB-SubCell"/>
</dbReference>
<comment type="subcellular location">
    <subcellularLocation>
        <location evidence="1">Secreted</location>
        <location evidence="1">Cell wall</location>
    </subcellularLocation>
</comment>
<proteinExistence type="predicted"/>
<evidence type="ECO:0000313" key="6">
    <source>
        <dbReference type="EMBL" id="MBB4027555.1"/>
    </source>
</evidence>
<dbReference type="InterPro" id="IPR032675">
    <property type="entry name" value="LRR_dom_sf"/>
</dbReference>
<comment type="caution">
    <text evidence="6">The sequence shown here is derived from an EMBL/GenBank/DDBJ whole genome shotgun (WGS) entry which is preliminary data.</text>
</comment>
<evidence type="ECO:0000256" key="1">
    <source>
        <dbReference type="ARBA" id="ARBA00004191"/>
    </source>
</evidence>
<accession>A0A7W6HZJ3</accession>
<organism evidence="6 7">
    <name type="scientific">Butyricimonas faecihominis</name>
    <dbReference type="NCBI Taxonomy" id="1472416"/>
    <lineage>
        <taxon>Bacteria</taxon>
        <taxon>Pseudomonadati</taxon>
        <taxon>Bacteroidota</taxon>
        <taxon>Bacteroidia</taxon>
        <taxon>Bacteroidales</taxon>
        <taxon>Odoribacteraceae</taxon>
        <taxon>Butyricimonas</taxon>
    </lineage>
</organism>
<dbReference type="RefSeq" id="WP_124315738.1">
    <property type="nucleotide sequence ID" value="NZ_AP028155.1"/>
</dbReference>
<protein>
    <recommendedName>
        <fullName evidence="8">Receptor L-domain domain-containing protein</fullName>
    </recommendedName>
</protein>
<dbReference type="AlphaFoldDB" id="A0A7W6HZJ3"/>
<dbReference type="Gene3D" id="2.60.40.2340">
    <property type="match status" value="1"/>
</dbReference>
<dbReference type="Gene3D" id="3.80.20.20">
    <property type="entry name" value="Receptor L-domain"/>
    <property type="match status" value="1"/>
</dbReference>
<evidence type="ECO:0000256" key="4">
    <source>
        <dbReference type="ARBA" id="ARBA00022729"/>
    </source>
</evidence>
<dbReference type="GeneID" id="93103066"/>
<dbReference type="InterPro" id="IPR051648">
    <property type="entry name" value="CWI-Assembly_Regulator"/>
</dbReference>
<evidence type="ECO:0000256" key="5">
    <source>
        <dbReference type="ARBA" id="ARBA00023180"/>
    </source>
</evidence>
<sequence>MNRFLYILVVSFMALLVSCEDDDSIFSGDENFITSFRLLQDGNTYTGLVSGDTLLLLVPENVSLEGAKVEIVCSENASVSPDPAEVENWGEAFNFTVTSYNNNQRVYKYMVTRTVLASEGDVRLTTPEEVEAFAARGIGKIEGNLVIGKLAGSVKEDSLTSIAALSALKEVTGVVTINPTYRGTSLDGLQNLQRAGGFVMTPRPYENGPWGIRFVREVNLPNLQAVGGDFTISADTLYNLNLPALESVSGNFNVQTWKLGELDFSALKTVGANFYIMGRQSSSNIVAPEEIVFPSLAVVGNRLDLTRIYNTRKIAFPVLQSVGVLYLETMEVVEEFDFSQLTSVSDQITLQWTHRVKEFNLPNLRSAGGFRVYYIEDLEVIDLHNLATLGKGGLNIEVCYKLASLDLSALTSVVGKYELKSGVFTDMKSLQALKEVGGDFTFSSMSGITAIDGFSNLTSVGGNFTLSDMQVAVSFTGFSRLETIGGNMFLSNLNEISAINGLTALRSVGKQLSLSGMKKLESFTLLAQLQTGSLTTCSFSGLDALQELDLTGLTTATVTISASHVITLKGKGSFEGAFTLNKVPGMNFVGFDWIGSLNINDVPVSKTDRVEYNFSGVKELGTLNITQGYSENKGVIRLPDLEVVDNAMKLTEGQGARMRVQPTEYPKLKKVGSMTYVGAAEALRFPALEEVTGSMEITTSFVNGMYPTMLEEIYTPVLKRVGKLVMTSRANDETQYNTTITDLDCFSALERVDVIDIHKQGGLVSFKGLEKAIGSLDDEMSWLVGGNAYNPTFEEAKAGKLVKP</sequence>
<evidence type="ECO:0000313" key="7">
    <source>
        <dbReference type="Proteomes" id="UP000546007"/>
    </source>
</evidence>
<evidence type="ECO:0000256" key="2">
    <source>
        <dbReference type="ARBA" id="ARBA00022512"/>
    </source>
</evidence>
<dbReference type="SUPFAM" id="SSF52058">
    <property type="entry name" value="L domain-like"/>
    <property type="match status" value="3"/>
</dbReference>
<evidence type="ECO:0008006" key="8">
    <source>
        <dbReference type="Google" id="ProtNLM"/>
    </source>
</evidence>
<dbReference type="PANTHER" id="PTHR31018">
    <property type="entry name" value="SPORULATION-SPECIFIC PROTEIN-RELATED"/>
    <property type="match status" value="1"/>
</dbReference>